<keyword evidence="1" id="KW-0472">Membrane</keyword>
<gene>
    <name evidence="3" type="ORF">ABS767_15775</name>
</gene>
<proteinExistence type="predicted"/>
<dbReference type="InterPro" id="IPR042047">
    <property type="entry name" value="SleB_dom1"/>
</dbReference>
<dbReference type="EMBL" id="JBELQC010000003">
    <property type="protein sequence ID" value="MFL9842429.1"/>
    <property type="molecule type" value="Genomic_DNA"/>
</dbReference>
<dbReference type="InterPro" id="IPR011105">
    <property type="entry name" value="Cell_wall_hydrolase_SleB"/>
</dbReference>
<evidence type="ECO:0000259" key="2">
    <source>
        <dbReference type="Pfam" id="PF07486"/>
    </source>
</evidence>
<dbReference type="RefSeq" id="WP_408080084.1">
    <property type="nucleotide sequence ID" value="NZ_JBELQC010000003.1"/>
</dbReference>
<reference evidence="3 4" key="1">
    <citation type="submission" date="2024-06" db="EMBL/GenBank/DDBJ databases">
        <authorList>
            <person name="Kaempfer P."/>
            <person name="Viver T."/>
        </authorList>
    </citation>
    <scope>NUCLEOTIDE SEQUENCE [LARGE SCALE GENOMIC DNA]</scope>
    <source>
        <strain evidence="3 4">ST-64</strain>
    </source>
</reference>
<keyword evidence="1" id="KW-0812">Transmembrane</keyword>
<feature type="transmembrane region" description="Helical" evidence="1">
    <location>
        <begin position="16"/>
        <end position="37"/>
    </location>
</feature>
<sequence>MTPSPLSAPSPRIAPGLWAALATIALMAIAGPLAVIATTPRVVVSKPILAEIARPKRVVPKAELPPVEPVVLADLSLLEAREFNAAVPFSTAPNPAARAFVLTGTPEDQGRAVDCLAAATWYEAGDDPVGQRAVAQVVLNRMRHPAFPKSVCGVVFQGQERRTGCQFTFTCDGAMRRTPSPAAWARAQALARQALSGAVYAKVGHSTHYHTDWVVPYWSASLDKVAEVNTHLFFRWTGWWGTPPAFRRSYAGAEPVIAKMARLSPFHAGAGEPVETVTGATLDPAAIPESALPQPVAVGGDSFYVALDPSLGADGFAALAIRTCGERPYCKFLGWTDRSKVPPAGATLTPAQLESMSFSYLRDNAQGYGKALWNCGEFKRPSPIQCMRRVVVDPTERLPLVPRVAPTAVPGRAAPEVLSGVRRKSEIMVPPSVVISPVPTPRPK</sequence>
<feature type="domain" description="Cell wall hydrolase SleB" evidence="2">
    <location>
        <begin position="127"/>
        <end position="234"/>
    </location>
</feature>
<organism evidence="3 4">
    <name type="scientific">Sphingomonas plantiphila</name>
    <dbReference type="NCBI Taxonomy" id="3163295"/>
    <lineage>
        <taxon>Bacteria</taxon>
        <taxon>Pseudomonadati</taxon>
        <taxon>Pseudomonadota</taxon>
        <taxon>Alphaproteobacteria</taxon>
        <taxon>Sphingomonadales</taxon>
        <taxon>Sphingomonadaceae</taxon>
        <taxon>Sphingomonas</taxon>
    </lineage>
</organism>
<dbReference type="Proteomes" id="UP001629244">
    <property type="component" value="Unassembled WGS sequence"/>
</dbReference>
<comment type="caution">
    <text evidence="3">The sequence shown here is derived from an EMBL/GenBank/DDBJ whole genome shotgun (WGS) entry which is preliminary data.</text>
</comment>
<keyword evidence="3" id="KW-0378">Hydrolase</keyword>
<protein>
    <submittedName>
        <fullName evidence="3">Cell wall hydrolase</fullName>
    </submittedName>
</protein>
<accession>A0ABW8YQ68</accession>
<evidence type="ECO:0000313" key="3">
    <source>
        <dbReference type="EMBL" id="MFL9842429.1"/>
    </source>
</evidence>
<dbReference type="GO" id="GO:0016787">
    <property type="term" value="F:hydrolase activity"/>
    <property type="evidence" value="ECO:0007669"/>
    <property type="project" value="UniProtKB-KW"/>
</dbReference>
<keyword evidence="1" id="KW-1133">Transmembrane helix</keyword>
<keyword evidence="4" id="KW-1185">Reference proteome</keyword>
<name>A0ABW8YQ68_9SPHN</name>
<dbReference type="Gene3D" id="1.10.10.2520">
    <property type="entry name" value="Cell wall hydrolase SleB, domain 1"/>
    <property type="match status" value="1"/>
</dbReference>
<evidence type="ECO:0000256" key="1">
    <source>
        <dbReference type="SAM" id="Phobius"/>
    </source>
</evidence>
<evidence type="ECO:0000313" key="4">
    <source>
        <dbReference type="Proteomes" id="UP001629244"/>
    </source>
</evidence>
<dbReference type="Pfam" id="PF07486">
    <property type="entry name" value="Hydrolase_2"/>
    <property type="match status" value="1"/>
</dbReference>